<gene>
    <name evidence="4" type="ORF">D0817_08650</name>
</gene>
<dbReference type="PANTHER" id="PTHR33446">
    <property type="entry name" value="PROTEIN TONB-RELATED"/>
    <property type="match status" value="1"/>
</dbReference>
<dbReference type="SUPFAM" id="SSF74653">
    <property type="entry name" value="TolA/TonB C-terminal domain"/>
    <property type="match status" value="1"/>
</dbReference>
<keyword evidence="1" id="KW-0472">Membrane</keyword>
<dbReference type="Pfam" id="PF03544">
    <property type="entry name" value="TonB_C"/>
    <property type="match status" value="1"/>
</dbReference>
<dbReference type="GO" id="GO:0098797">
    <property type="term" value="C:plasma membrane protein complex"/>
    <property type="evidence" value="ECO:0007669"/>
    <property type="project" value="TreeGrafter"/>
</dbReference>
<evidence type="ECO:0000256" key="1">
    <source>
        <dbReference type="SAM" id="Phobius"/>
    </source>
</evidence>
<dbReference type="Gene3D" id="3.30.1150.10">
    <property type="match status" value="1"/>
</dbReference>
<dbReference type="Pfam" id="PF05569">
    <property type="entry name" value="Peptidase_M56"/>
    <property type="match status" value="1"/>
</dbReference>
<dbReference type="InterPro" id="IPR037682">
    <property type="entry name" value="TonB_C"/>
</dbReference>
<dbReference type="InterPro" id="IPR008756">
    <property type="entry name" value="Peptidase_M56"/>
</dbReference>
<dbReference type="GO" id="GO:0031992">
    <property type="term" value="F:energy transducer activity"/>
    <property type="evidence" value="ECO:0007669"/>
    <property type="project" value="TreeGrafter"/>
</dbReference>
<dbReference type="PANTHER" id="PTHR33446:SF2">
    <property type="entry name" value="PROTEIN TONB"/>
    <property type="match status" value="1"/>
</dbReference>
<keyword evidence="5" id="KW-1185">Reference proteome</keyword>
<feature type="domain" description="Peptidase M56" evidence="3">
    <location>
        <begin position="108"/>
        <end position="250"/>
    </location>
</feature>
<dbReference type="CDD" id="cd07341">
    <property type="entry name" value="M56_BlaR1_MecR1_like"/>
    <property type="match status" value="1"/>
</dbReference>
<dbReference type="AlphaFoldDB" id="A0A434A9Y3"/>
<feature type="transmembrane region" description="Helical" evidence="1">
    <location>
        <begin position="82"/>
        <end position="103"/>
    </location>
</feature>
<protein>
    <submittedName>
        <fullName evidence="4">Regulatory sensor-transducer, BlaR1/MecR1 family protein</fullName>
    </submittedName>
</protein>
<dbReference type="EMBL" id="QWDM01000004">
    <property type="protein sequence ID" value="RUT71185.1"/>
    <property type="molecule type" value="Genomic_DNA"/>
</dbReference>
<name>A0A434A9Y3_9FLAO</name>
<evidence type="ECO:0000313" key="4">
    <source>
        <dbReference type="EMBL" id="RUT71185.1"/>
    </source>
</evidence>
<evidence type="ECO:0000259" key="3">
    <source>
        <dbReference type="Pfam" id="PF05569"/>
    </source>
</evidence>
<proteinExistence type="predicted"/>
<feature type="domain" description="TonB C-terminal" evidence="2">
    <location>
        <begin position="424"/>
        <end position="486"/>
    </location>
</feature>
<organism evidence="4 5">
    <name type="scientific">Flavobacterium cupreum</name>
    <dbReference type="NCBI Taxonomy" id="2133766"/>
    <lineage>
        <taxon>Bacteria</taxon>
        <taxon>Pseudomonadati</taxon>
        <taxon>Bacteroidota</taxon>
        <taxon>Flavobacteriia</taxon>
        <taxon>Flavobacteriales</taxon>
        <taxon>Flavobacteriaceae</taxon>
        <taxon>Flavobacterium</taxon>
    </lineage>
</organism>
<feature type="transmembrane region" description="Helical" evidence="1">
    <location>
        <begin position="6"/>
        <end position="22"/>
    </location>
</feature>
<dbReference type="Proteomes" id="UP000288102">
    <property type="component" value="Unassembled WGS sequence"/>
</dbReference>
<dbReference type="OrthoDB" id="1522859at2"/>
<accession>A0A434A9Y3</accession>
<feature type="transmembrane region" description="Helical" evidence="1">
    <location>
        <begin position="34"/>
        <end position="54"/>
    </location>
</feature>
<evidence type="ECO:0000313" key="5">
    <source>
        <dbReference type="Proteomes" id="UP000288102"/>
    </source>
</evidence>
<dbReference type="InterPro" id="IPR051045">
    <property type="entry name" value="TonB-dependent_transducer"/>
</dbReference>
<comment type="caution">
    <text evidence="4">The sequence shown here is derived from an EMBL/GenBank/DDBJ whole genome shotgun (WGS) entry which is preliminary data.</text>
</comment>
<keyword evidence="1" id="KW-1133">Transmembrane helix</keyword>
<dbReference type="RefSeq" id="WP_127337970.1">
    <property type="nucleotide sequence ID" value="NZ_QWDM01000004.1"/>
</dbReference>
<reference evidence="5" key="1">
    <citation type="journal article" date="2019" name="Syst. Appl. Microbiol.">
        <title>Flavobacterium circumlabens sp. nov. and Flavobacterium cupreum sp. nov., two psychrotrophic species isolated from Antarctic environmental samples.</title>
        <authorList>
            <person name="Kralova S."/>
            <person name="Busse H.-J."/>
            <person name="Svec P."/>
            <person name="Maslanova I."/>
            <person name="Stankova E."/>
            <person name="Bartak M."/>
            <person name="Sedlacek I."/>
        </authorList>
    </citation>
    <scope>NUCLEOTIDE SEQUENCE [LARGE SCALE GENOMIC DNA]</scope>
    <source>
        <strain evidence="5">CCM 8825</strain>
    </source>
</reference>
<evidence type="ECO:0000259" key="2">
    <source>
        <dbReference type="Pfam" id="PF03544"/>
    </source>
</evidence>
<keyword evidence="1" id="KW-0812">Transmembrane</keyword>
<dbReference type="GO" id="GO:0055085">
    <property type="term" value="P:transmembrane transport"/>
    <property type="evidence" value="ECO:0007669"/>
    <property type="project" value="InterPro"/>
</dbReference>
<sequence length="491" mass="55994">MTDFLIKSTIALCVLLGTYYLLLEKEKFHQFNRFFLLGSLVISFVLPFVTIEIIKEVADVANTNVVLPGKITANIVAEKTSIYVILGWFLYGIVTTVLFFRFVNNLYKLIKKTKSGVTLKHQKATLVLLKEQTLPYTFLNTIFINEEEFQNNKIETELFTHELIHVNQKHSLDVLLIEIIKTVFWFHPIFIFYKKAIQLNHEFLADEKVVKSHNNVSFYQNLLLAKANHNPIYYLASNLNYSVTKKRLIMMTTTTSASRGFFKKTILLPLLTGLVYFLCTKTVAQETKIKSNATTKETAKKASIMDAYYDRTTFKIKDDKGIVVTEKKYKDLSPAEKKVVPNLLEGVKFPATKEEIDTKLEKGGPESVEIDLYDPKNQKVKKEEGSIYKTTDLTENPSYPGGIELFYKFIGQNYKMPVTPADVKLKGRVYVTFIVEKDGALSDFKLLRDIGYGTGDEAIRVLKLCPNWLPGKVNGEPVATMYSLPITIQAQ</sequence>